<keyword evidence="2" id="KW-1185">Reference proteome</keyword>
<dbReference type="RefSeq" id="WP_008273708.1">
    <property type="nucleotide sequence ID" value="NZ_AAXW01000003.1"/>
</dbReference>
<dbReference type="OrthoDB" id="431202at2"/>
<gene>
    <name evidence="1" type="ORF">CY0110_03179</name>
</gene>
<accession>A3IK49</accession>
<dbReference type="AlphaFoldDB" id="A3IK49"/>
<dbReference type="eggNOG" id="ENOG5032R8C">
    <property type="taxonomic scope" value="Bacteria"/>
</dbReference>
<organism evidence="1 2">
    <name type="scientific">Crocosphaera chwakensis CCY0110</name>
    <dbReference type="NCBI Taxonomy" id="391612"/>
    <lineage>
        <taxon>Bacteria</taxon>
        <taxon>Bacillati</taxon>
        <taxon>Cyanobacteriota</taxon>
        <taxon>Cyanophyceae</taxon>
        <taxon>Oscillatoriophycideae</taxon>
        <taxon>Chroococcales</taxon>
        <taxon>Aphanothecaceae</taxon>
        <taxon>Crocosphaera</taxon>
        <taxon>Crocosphaera chwakensis</taxon>
    </lineage>
</organism>
<comment type="caution">
    <text evidence="1">The sequence shown here is derived from an EMBL/GenBank/DDBJ whole genome shotgun (WGS) entry which is preliminary data.</text>
</comment>
<evidence type="ECO:0000313" key="2">
    <source>
        <dbReference type="Proteomes" id="UP000003781"/>
    </source>
</evidence>
<dbReference type="EMBL" id="AAXW01000003">
    <property type="protein sequence ID" value="EAZ93038.1"/>
    <property type="molecule type" value="Genomic_DNA"/>
</dbReference>
<name>A3IK49_9CHRO</name>
<reference evidence="1 2" key="1">
    <citation type="submission" date="2007-03" db="EMBL/GenBank/DDBJ databases">
        <authorList>
            <person name="Stal L."/>
            <person name="Ferriera S."/>
            <person name="Johnson J."/>
            <person name="Kravitz S."/>
            <person name="Beeson K."/>
            <person name="Sutton G."/>
            <person name="Rogers Y.-H."/>
            <person name="Friedman R."/>
            <person name="Frazier M."/>
            <person name="Venter J.C."/>
        </authorList>
    </citation>
    <scope>NUCLEOTIDE SEQUENCE [LARGE SCALE GENOMIC DNA]</scope>
    <source>
        <strain evidence="1 2">CCY0110</strain>
    </source>
</reference>
<dbReference type="Pfam" id="PF20701">
    <property type="entry name" value="HetE-N"/>
    <property type="match status" value="1"/>
</dbReference>
<evidence type="ECO:0000313" key="1">
    <source>
        <dbReference type="EMBL" id="EAZ93038.1"/>
    </source>
</evidence>
<dbReference type="Proteomes" id="UP000003781">
    <property type="component" value="Unassembled WGS sequence"/>
</dbReference>
<proteinExistence type="predicted"/>
<sequence length="129" mass="13825">MDVITAAIIAALAGVGKDVIKDSYNALKSAIKKKFGSESDLIDAVEKLEKKPDSEGRKVLLQEEIENAKVNDDAEIIQLAQNLLDKLKEQPGGQQIINQNISNVKYAATSGTGTASISNITENNPSKDN</sequence>
<protein>
    <submittedName>
        <fullName evidence="1">Uncharacterized protein</fullName>
    </submittedName>
</protein>